<gene>
    <name evidence="1" type="ORF">LEP1GSC029_1880</name>
</gene>
<organism evidence="1 2">
    <name type="scientific">Leptospira interrogans str. 2002000626</name>
    <dbReference type="NCBI Taxonomy" id="996803"/>
    <lineage>
        <taxon>Bacteria</taxon>
        <taxon>Pseudomonadati</taxon>
        <taxon>Spirochaetota</taxon>
        <taxon>Spirochaetia</taxon>
        <taxon>Leptospirales</taxon>
        <taxon>Leptospiraceae</taxon>
        <taxon>Leptospira</taxon>
    </lineage>
</organism>
<evidence type="ECO:0000313" key="2">
    <source>
        <dbReference type="Proteomes" id="UP000012329"/>
    </source>
</evidence>
<dbReference type="Proteomes" id="UP000012329">
    <property type="component" value="Unassembled WGS sequence"/>
</dbReference>
<proteinExistence type="predicted"/>
<dbReference type="EMBL" id="AFJL02000039">
    <property type="protein sequence ID" value="EMY06408.1"/>
    <property type="molecule type" value="Genomic_DNA"/>
</dbReference>
<name>A0A829DBZ5_LEPIR</name>
<protein>
    <submittedName>
        <fullName evidence="1">Uncharacterized protein</fullName>
    </submittedName>
</protein>
<accession>A0A829DBZ5</accession>
<dbReference type="AlphaFoldDB" id="A0A829DBZ5"/>
<sequence>MPGFFCAWTLKKGKVREKKNRNEKVYECSYIYGYGYIPFSGNKLYD</sequence>
<evidence type="ECO:0000313" key="1">
    <source>
        <dbReference type="EMBL" id="EMY06408.1"/>
    </source>
</evidence>
<comment type="caution">
    <text evidence="1">The sequence shown here is derived from an EMBL/GenBank/DDBJ whole genome shotgun (WGS) entry which is preliminary data.</text>
</comment>
<reference evidence="1 2" key="1">
    <citation type="submission" date="2013-02" db="EMBL/GenBank/DDBJ databases">
        <authorList>
            <person name="Harkins D.M."/>
            <person name="Durkin A.S."/>
            <person name="Brinkac L.M."/>
            <person name="Haft D.H."/>
            <person name="Selengut J.D."/>
            <person name="Sanka R."/>
            <person name="DePew J."/>
            <person name="Purushe J."/>
            <person name="Whelen A.C."/>
            <person name="Vinetz J.M."/>
            <person name="Sutton G.G."/>
            <person name="Nierman W.C."/>
            <person name="Fouts D.E."/>
        </authorList>
    </citation>
    <scope>NUCLEOTIDE SEQUENCE [LARGE SCALE GENOMIC DNA]</scope>
    <source>
        <strain evidence="1 2">2002000626</strain>
    </source>
</reference>